<dbReference type="Pfam" id="PF13837">
    <property type="entry name" value="Myb_DNA-bind_4"/>
    <property type="match status" value="1"/>
</dbReference>
<dbReference type="PANTHER" id="PTHR22666">
    <property type="entry name" value="MYB_SANT-LIKE DNA-BINDING DOMAIN-CONTAINING PROTEIN 1"/>
    <property type="match status" value="1"/>
</dbReference>
<protein>
    <recommendedName>
        <fullName evidence="3">Myb/SANT-like DNA-binding domain-containing protein</fullName>
    </recommendedName>
</protein>
<proteinExistence type="predicted"/>
<evidence type="ECO:0000259" key="3">
    <source>
        <dbReference type="Pfam" id="PF13837"/>
    </source>
</evidence>
<dbReference type="GO" id="GO:0045893">
    <property type="term" value="P:positive regulation of DNA-templated transcription"/>
    <property type="evidence" value="ECO:0007669"/>
    <property type="project" value="TreeGrafter"/>
</dbReference>
<dbReference type="EMBL" id="GDHF01000862">
    <property type="protein sequence ID" value="JAI51452.1"/>
    <property type="molecule type" value="Transcribed_RNA"/>
</dbReference>
<evidence type="ECO:0000313" key="4">
    <source>
        <dbReference type="EMBL" id="JAI51452.1"/>
    </source>
</evidence>
<evidence type="ECO:0000256" key="1">
    <source>
        <dbReference type="SAM" id="Coils"/>
    </source>
</evidence>
<dbReference type="InterPro" id="IPR026095">
    <property type="entry name" value="Myb/SANT-like_DNA-bd_dom_prot"/>
</dbReference>
<keyword evidence="1" id="KW-0175">Coiled coil</keyword>
<dbReference type="AlphaFoldDB" id="A0A0K8WK35"/>
<evidence type="ECO:0000256" key="2">
    <source>
        <dbReference type="SAM" id="MobiDB-lite"/>
    </source>
</evidence>
<dbReference type="Gene3D" id="1.10.10.60">
    <property type="entry name" value="Homeodomain-like"/>
    <property type="match status" value="1"/>
</dbReference>
<feature type="coiled-coil region" evidence="1">
    <location>
        <begin position="249"/>
        <end position="276"/>
    </location>
</feature>
<accession>A0A0K8WK35</accession>
<feature type="domain" description="Myb/SANT-like DNA-binding" evidence="3">
    <location>
        <begin position="70"/>
        <end position="156"/>
    </location>
</feature>
<dbReference type="OrthoDB" id="6081971at2759"/>
<reference evidence="4" key="1">
    <citation type="submission" date="2015-06" db="EMBL/GenBank/DDBJ databases">
        <authorList>
            <person name="Hoefler B.C."/>
            <person name="Straight P.D."/>
        </authorList>
    </citation>
    <scope>NUCLEOTIDE SEQUENCE</scope>
</reference>
<gene>
    <name evidence="4" type="ORF">c1_g11_i8</name>
</gene>
<feature type="region of interest" description="Disordered" evidence="2">
    <location>
        <begin position="210"/>
        <end position="238"/>
    </location>
</feature>
<dbReference type="InterPro" id="IPR044822">
    <property type="entry name" value="Myb_DNA-bind_4"/>
</dbReference>
<dbReference type="PANTHER" id="PTHR22666:SF3">
    <property type="entry name" value="MYB_SANT-LIKE DNA-BINDING DOMAIN-CONTAINING PROTEIN 1"/>
    <property type="match status" value="1"/>
</dbReference>
<dbReference type="GO" id="GO:0016604">
    <property type="term" value="C:nuclear body"/>
    <property type="evidence" value="ECO:0007669"/>
    <property type="project" value="TreeGrafter"/>
</dbReference>
<sequence length="309" mass="35527">PRKHVFVFGPNIVLHSTHYNLCLLQFNRIFWKTYFAGPKLSLDICLHSIQKYSCHLVLISKMEKQKYKKSCWSDRAETLLIELWQTKISAFRGPRKNNHILEEMAMELQQQGVHFTAAEIKSKMHNLSRRYRKEKTAVLSTGGSPSQWPLYDKMRAVLLPYVSYNAQSLMEESFQSSTNSDPLQISVKTAASCTFVAASPLSSPVCLPSPSAMPMSPTDTSSLPVPSPEPSDSDNKRRNNFQSIILKTFEKIEKQLEKVSQESIESNKEIMDLTKKKMVENDNKKTAKMEEYMKYSKETNKRLLEFLNK</sequence>
<organism evidence="4">
    <name type="scientific">Bactrocera latifrons</name>
    <name type="common">Malaysian fruit fly</name>
    <name type="synonym">Chaetodacus latifrons</name>
    <dbReference type="NCBI Taxonomy" id="174628"/>
    <lineage>
        <taxon>Eukaryota</taxon>
        <taxon>Metazoa</taxon>
        <taxon>Ecdysozoa</taxon>
        <taxon>Arthropoda</taxon>
        <taxon>Hexapoda</taxon>
        <taxon>Insecta</taxon>
        <taxon>Pterygota</taxon>
        <taxon>Neoptera</taxon>
        <taxon>Endopterygota</taxon>
        <taxon>Diptera</taxon>
        <taxon>Brachycera</taxon>
        <taxon>Muscomorpha</taxon>
        <taxon>Tephritoidea</taxon>
        <taxon>Tephritidae</taxon>
        <taxon>Bactrocera</taxon>
        <taxon>Bactrocera</taxon>
    </lineage>
</organism>
<feature type="non-terminal residue" evidence="4">
    <location>
        <position position="1"/>
    </location>
</feature>
<name>A0A0K8WK35_BACLA</name>